<protein>
    <recommendedName>
        <fullName evidence="3">Peroxiredoxin</fullName>
    </recommendedName>
</protein>
<dbReference type="Proteomes" id="UP000242246">
    <property type="component" value="Unassembled WGS sequence"/>
</dbReference>
<dbReference type="OrthoDB" id="13625at2"/>
<accession>A0A2A5S0V0</accession>
<dbReference type="Pfam" id="PF02566">
    <property type="entry name" value="OsmC"/>
    <property type="match status" value="1"/>
</dbReference>
<dbReference type="PANTHER" id="PTHR34352">
    <property type="entry name" value="PROTEIN YHFA"/>
    <property type="match status" value="1"/>
</dbReference>
<dbReference type="STRING" id="1348632.GCA_001591745_00683"/>
<gene>
    <name evidence="1" type="ORF">RU87_GL001175</name>
</gene>
<dbReference type="AlphaFoldDB" id="A0A2A5S0V0"/>
<dbReference type="Gene3D" id="3.30.300.20">
    <property type="match status" value="1"/>
</dbReference>
<dbReference type="InterPro" id="IPR036102">
    <property type="entry name" value="OsmC/Ohrsf"/>
</dbReference>
<dbReference type="InterPro" id="IPR015946">
    <property type="entry name" value="KH_dom-like_a/b"/>
</dbReference>
<dbReference type="PANTHER" id="PTHR34352:SF1">
    <property type="entry name" value="PROTEIN YHFA"/>
    <property type="match status" value="1"/>
</dbReference>
<evidence type="ECO:0000313" key="2">
    <source>
        <dbReference type="Proteomes" id="UP000242246"/>
    </source>
</evidence>
<proteinExistence type="predicted"/>
<dbReference type="InterPro" id="IPR003718">
    <property type="entry name" value="OsmC/Ohr_fam"/>
</dbReference>
<sequence length="126" mass="13879">MELVLREKGVELVHPAGNWVLKQDIGYSPVEALVASVAGCSIYVYKSILEKSDIAFELVDAIVTYTRDDAKKARPVNQISITFRMRVAVSDQAKVSRAARMIAPNCPVIQTLDKAVVVEELVSFVD</sequence>
<name>A0A2A5S0V0_9LACT</name>
<comment type="caution">
    <text evidence="1">The sequence shown here is derived from an EMBL/GenBank/DDBJ whole genome shotgun (WGS) entry which is preliminary data.</text>
</comment>
<dbReference type="RefSeq" id="WP_068161508.1">
    <property type="nucleotide sequence ID" value="NZ_JXJX01000005.1"/>
</dbReference>
<dbReference type="SUPFAM" id="SSF82784">
    <property type="entry name" value="OsmC-like"/>
    <property type="match status" value="1"/>
</dbReference>
<dbReference type="EMBL" id="JXJX01000005">
    <property type="protein sequence ID" value="PCS07122.1"/>
    <property type="molecule type" value="Genomic_DNA"/>
</dbReference>
<evidence type="ECO:0008006" key="3">
    <source>
        <dbReference type="Google" id="ProtNLM"/>
    </source>
</evidence>
<keyword evidence="2" id="KW-1185">Reference proteome</keyword>
<organism evidence="1 2">
    <name type="scientific">Pseudolactococcus plantarum</name>
    <dbReference type="NCBI Taxonomy" id="1365"/>
    <lineage>
        <taxon>Bacteria</taxon>
        <taxon>Bacillati</taxon>
        <taxon>Bacillota</taxon>
        <taxon>Bacilli</taxon>
        <taxon>Lactobacillales</taxon>
        <taxon>Streptococcaceae</taxon>
        <taxon>Pseudolactococcus</taxon>
    </lineage>
</organism>
<reference evidence="1 2" key="1">
    <citation type="submission" date="2014-12" db="EMBL/GenBank/DDBJ databases">
        <title>Draft genome sequences of 10 type strains of Lactococcus.</title>
        <authorList>
            <person name="Sun Z."/>
            <person name="Zhong Z."/>
            <person name="Liu W."/>
            <person name="Zhang W."/>
            <person name="Zhang H."/>
        </authorList>
    </citation>
    <scope>NUCLEOTIDE SEQUENCE [LARGE SCALE GENOMIC DNA]</scope>
    <source>
        <strain evidence="1 2">DSM 20686</strain>
    </source>
</reference>
<evidence type="ECO:0000313" key="1">
    <source>
        <dbReference type="EMBL" id="PCS07122.1"/>
    </source>
</evidence>